<keyword evidence="2" id="KW-0813">Transport</keyword>
<comment type="subcellular location">
    <subcellularLocation>
        <location evidence="1">Membrane</location>
        <topology evidence="1">Multi-pass membrane protein</topology>
    </subcellularLocation>
</comment>
<name>A0A291LVZ1_9RHOB</name>
<keyword evidence="6 7" id="KW-0472">Membrane</keyword>
<evidence type="ECO:0008006" key="10">
    <source>
        <dbReference type="Google" id="ProtNLM"/>
    </source>
</evidence>
<feature type="transmembrane region" description="Helical" evidence="7">
    <location>
        <begin position="202"/>
        <end position="220"/>
    </location>
</feature>
<dbReference type="OrthoDB" id="9810457at2"/>
<dbReference type="PANTHER" id="PTHR36838">
    <property type="entry name" value="AUXIN EFFLUX CARRIER FAMILY PROTEIN"/>
    <property type="match status" value="1"/>
</dbReference>
<dbReference type="PANTHER" id="PTHR36838:SF1">
    <property type="entry name" value="SLR1864 PROTEIN"/>
    <property type="match status" value="1"/>
</dbReference>
<reference evidence="8 9" key="1">
    <citation type="submission" date="2017-05" db="EMBL/GenBank/DDBJ databases">
        <title>Comparative genomic and metabolic analysis of manganese-oxidizing mechanisms in Celeribater manganoxidans DY25T: its adaption to the environment of polymetallic nodule.</title>
        <authorList>
            <person name="Wang X."/>
        </authorList>
    </citation>
    <scope>NUCLEOTIDE SEQUENCE [LARGE SCALE GENOMIC DNA]</scope>
    <source>
        <strain evidence="8 9">DY25</strain>
    </source>
</reference>
<feature type="transmembrane region" description="Helical" evidence="7">
    <location>
        <begin position="31"/>
        <end position="50"/>
    </location>
</feature>
<keyword evidence="3" id="KW-1003">Cell membrane</keyword>
<evidence type="ECO:0000256" key="5">
    <source>
        <dbReference type="ARBA" id="ARBA00022989"/>
    </source>
</evidence>
<dbReference type="AlphaFoldDB" id="A0A291LVZ1"/>
<evidence type="ECO:0000256" key="3">
    <source>
        <dbReference type="ARBA" id="ARBA00022475"/>
    </source>
</evidence>
<protein>
    <recommendedName>
        <fullName evidence="10">Permease</fullName>
    </recommendedName>
</protein>
<accession>A0A291LVZ1</accession>
<dbReference type="InterPro" id="IPR004776">
    <property type="entry name" value="Mem_transp_PIN-like"/>
</dbReference>
<evidence type="ECO:0000256" key="4">
    <source>
        <dbReference type="ARBA" id="ARBA00022692"/>
    </source>
</evidence>
<sequence length="311" mass="31860">MLSTIIPLFAIIALGYVAIRSGYVEADRIPVIGGFVVKIALPALIVNAVATRPLAETIYWPLVLGYAAASLLLMLTGTVAARLIFGTSVGQSAVIGLGMSGSNSGFMGYPIALSAMGPIAGTVLANCVIVENTVLIPVALLLIGITESRASGGTGAQALRKVALATARNPLILALVASLIVSGFALPLPAEALRAVEMLSNIAAPLALFVIGGTLASLPFKGVLGKIVLVTAGKLILHPLVVFAAMLAIGVRGDLLVTITIFAAVPMMSIYPLFGQRVDLAMMSASALMMSTILSFATLAVALWLLMPLVG</sequence>
<dbReference type="GO" id="GO:0055085">
    <property type="term" value="P:transmembrane transport"/>
    <property type="evidence" value="ECO:0007669"/>
    <property type="project" value="InterPro"/>
</dbReference>
<feature type="transmembrane region" description="Helical" evidence="7">
    <location>
        <begin position="6"/>
        <end position="24"/>
    </location>
</feature>
<dbReference type="RefSeq" id="WP_097372519.1">
    <property type="nucleotide sequence ID" value="NZ_CP021404.1"/>
</dbReference>
<evidence type="ECO:0000256" key="1">
    <source>
        <dbReference type="ARBA" id="ARBA00004141"/>
    </source>
</evidence>
<evidence type="ECO:0000256" key="6">
    <source>
        <dbReference type="ARBA" id="ARBA00023136"/>
    </source>
</evidence>
<dbReference type="GO" id="GO:0016020">
    <property type="term" value="C:membrane"/>
    <property type="evidence" value="ECO:0007669"/>
    <property type="project" value="UniProtKB-SubCell"/>
</dbReference>
<dbReference type="Pfam" id="PF03547">
    <property type="entry name" value="Mem_trans"/>
    <property type="match status" value="1"/>
</dbReference>
<keyword evidence="4 7" id="KW-0812">Transmembrane</keyword>
<evidence type="ECO:0000256" key="7">
    <source>
        <dbReference type="SAM" id="Phobius"/>
    </source>
</evidence>
<keyword evidence="9" id="KW-1185">Reference proteome</keyword>
<evidence type="ECO:0000256" key="2">
    <source>
        <dbReference type="ARBA" id="ARBA00022448"/>
    </source>
</evidence>
<feature type="transmembrane region" description="Helical" evidence="7">
    <location>
        <begin position="286"/>
        <end position="307"/>
    </location>
</feature>
<evidence type="ECO:0000313" key="8">
    <source>
        <dbReference type="EMBL" id="ATI40906.1"/>
    </source>
</evidence>
<feature type="transmembrane region" description="Helical" evidence="7">
    <location>
        <begin position="255"/>
        <end position="274"/>
    </location>
</feature>
<feature type="transmembrane region" description="Helical" evidence="7">
    <location>
        <begin position="62"/>
        <end position="85"/>
    </location>
</feature>
<dbReference type="Proteomes" id="UP000219050">
    <property type="component" value="Chromosome"/>
</dbReference>
<dbReference type="EMBL" id="CP021404">
    <property type="protein sequence ID" value="ATI40906.1"/>
    <property type="molecule type" value="Genomic_DNA"/>
</dbReference>
<evidence type="ECO:0000313" key="9">
    <source>
        <dbReference type="Proteomes" id="UP000219050"/>
    </source>
</evidence>
<feature type="transmembrane region" description="Helical" evidence="7">
    <location>
        <begin position="170"/>
        <end position="190"/>
    </location>
</feature>
<proteinExistence type="predicted"/>
<gene>
    <name evidence="8" type="ORF">CBW24_02085</name>
</gene>
<feature type="transmembrane region" description="Helical" evidence="7">
    <location>
        <begin position="119"/>
        <end position="143"/>
    </location>
</feature>
<keyword evidence="5 7" id="KW-1133">Transmembrane helix</keyword>
<organism evidence="8 9">
    <name type="scientific">Pacificitalea manganoxidans</name>
    <dbReference type="NCBI Taxonomy" id="1411902"/>
    <lineage>
        <taxon>Bacteria</taxon>
        <taxon>Pseudomonadati</taxon>
        <taxon>Pseudomonadota</taxon>
        <taxon>Alphaproteobacteria</taxon>
        <taxon>Rhodobacterales</taxon>
        <taxon>Paracoccaceae</taxon>
        <taxon>Pacificitalea</taxon>
    </lineage>
</organism>
<feature type="transmembrane region" description="Helical" evidence="7">
    <location>
        <begin position="227"/>
        <end position="249"/>
    </location>
</feature>
<dbReference type="KEGG" id="cmag:CBW24_02085"/>